<sequence length="911" mass="100447">MATDDDDFWGDDDDLIEAGDAMERQASLRGGNFVVAELKRQDTPTEAVLACLKRYFGHSNFRPQQWEIVRRVVADRGDQLVVMSTGYGKSVCYQMPALLMDKLTVVISPLISLMEDQVKNLASVNVRAVLLGSAQTDNEGARQAVMRGECRLLYVTPEFIDNGGQSFLKEVELGPGIALVAIDEAHCVSQWGHDFRPSYRKLGNLRKQLPSIPFMGLTATATPQVRTDIVSSLGLRDAKITCTGLDRPNLYLRVCKKTTSGQDLRPLLVNGDSGPHFGGPTIIYCPTRDKVEEINGDCRRMGVACTMYHAGLSAAARKKAHIDFSTDKMTTIVATVAFGMGIDKPDVRRVIHYGAAKDIEAYYQEIGRAGRDCLPSTAVLFWESRDLIIQRSMLNKDMNQAYLSHAMNMQRKMEEYLVTNECRRKFILTHFGDRLSGDTVKSNCCDNCDQNAASSTAGGQEAEKSVVDCGAEAAQLFQVISRVFNSRCGLTKPIAFLRGSNSKQLQSWQTNNPLFGAGKAKSERWWKALAQLLRIRGYLDESKFGDFATVVSLPSKAEAWIRSGESQLLLPSTTELTEATKEKTVATAAGGSDTPQRLLPERKTRTWQDTTQMRLTSESSNKSGDEKLMVELLKQLTDLRNNLAAETDIAPYMVASNKALVELSRVRPSSMQTLDQIDDLPVERAKRFGDSFVQLCRNFCEQHSLSTNNSSAAALSGSVQLPTEIQSLVDQLPSTTAQTYYLCVINKLDVKSASGQRSLSESTLMNHLASAAKIGLPLDLAQLGITREMIDQVLSTVRSPPISSDISRLKPIMEVLPEGWCCYPRLRIMLSIIEYEHESVDSSDQLDSGPGKSSFQSCPISSNNTPLVRQRTNSDGGGGKRKLPEWMAAASPTNSRDSPAQAKRSRSSIFK</sequence>
<evidence type="ECO:0000256" key="2">
    <source>
        <dbReference type="ARBA" id="ARBA00005446"/>
    </source>
</evidence>
<comment type="catalytic activity">
    <reaction evidence="9 11">
        <text>Couples ATP hydrolysis with the unwinding of duplex DNA by translocating in the 3'-5' direction.</text>
        <dbReference type="EC" id="5.6.2.4"/>
    </reaction>
</comment>
<keyword evidence="11" id="KW-0539">Nucleus</keyword>
<dbReference type="PROSITE" id="PS51194">
    <property type="entry name" value="HELICASE_CTER"/>
    <property type="match status" value="1"/>
</dbReference>
<dbReference type="InterPro" id="IPR044876">
    <property type="entry name" value="HRDC_dom_sf"/>
</dbReference>
<evidence type="ECO:0000256" key="9">
    <source>
        <dbReference type="ARBA" id="ARBA00034617"/>
    </source>
</evidence>
<name>A0A914W2P8_9BILA</name>
<dbReference type="PROSITE" id="PS51192">
    <property type="entry name" value="HELICASE_ATP_BIND_1"/>
    <property type="match status" value="1"/>
</dbReference>
<keyword evidence="6 11" id="KW-0067">ATP-binding</keyword>
<evidence type="ECO:0000259" key="14">
    <source>
        <dbReference type="PROSITE" id="PS51192"/>
    </source>
</evidence>
<dbReference type="WBParaSite" id="PSAMB.scaffold2size251193.g772.t1">
    <property type="protein sequence ID" value="PSAMB.scaffold2size251193.g772.t1"/>
    <property type="gene ID" value="PSAMB.scaffold2size251193.g772"/>
</dbReference>
<keyword evidence="3 11" id="KW-0547">Nucleotide-binding</keyword>
<dbReference type="GO" id="GO:0000723">
    <property type="term" value="P:telomere maintenance"/>
    <property type="evidence" value="ECO:0007669"/>
    <property type="project" value="TreeGrafter"/>
</dbReference>
<dbReference type="SUPFAM" id="SSF46785">
    <property type="entry name" value="Winged helix' DNA-binding domain"/>
    <property type="match status" value="1"/>
</dbReference>
<dbReference type="SMART" id="SM00956">
    <property type="entry name" value="RQC"/>
    <property type="match status" value="1"/>
</dbReference>
<dbReference type="GO" id="GO:0003677">
    <property type="term" value="F:DNA binding"/>
    <property type="evidence" value="ECO:0007669"/>
    <property type="project" value="UniProtKB-KW"/>
</dbReference>
<organism evidence="16 17">
    <name type="scientific">Plectus sambesii</name>
    <dbReference type="NCBI Taxonomy" id="2011161"/>
    <lineage>
        <taxon>Eukaryota</taxon>
        <taxon>Metazoa</taxon>
        <taxon>Ecdysozoa</taxon>
        <taxon>Nematoda</taxon>
        <taxon>Chromadorea</taxon>
        <taxon>Plectida</taxon>
        <taxon>Plectina</taxon>
        <taxon>Plectoidea</taxon>
        <taxon>Plectidae</taxon>
        <taxon>Plectus</taxon>
    </lineage>
</organism>
<accession>A0A914W2P8</accession>
<dbReference type="SMART" id="SM00341">
    <property type="entry name" value="HRDC"/>
    <property type="match status" value="1"/>
</dbReference>
<dbReference type="SUPFAM" id="SSF52540">
    <property type="entry name" value="P-loop containing nucleoside triphosphate hydrolases"/>
    <property type="match status" value="1"/>
</dbReference>
<dbReference type="InterPro" id="IPR036388">
    <property type="entry name" value="WH-like_DNA-bd_sf"/>
</dbReference>
<dbReference type="InterPro" id="IPR002121">
    <property type="entry name" value="HRDC_dom"/>
</dbReference>
<dbReference type="PROSITE" id="PS50967">
    <property type="entry name" value="HRDC"/>
    <property type="match status" value="1"/>
</dbReference>
<dbReference type="GO" id="GO:0009378">
    <property type="term" value="F:four-way junction helicase activity"/>
    <property type="evidence" value="ECO:0007669"/>
    <property type="project" value="TreeGrafter"/>
</dbReference>
<evidence type="ECO:0000256" key="1">
    <source>
        <dbReference type="ARBA" id="ARBA00001947"/>
    </source>
</evidence>
<dbReference type="InterPro" id="IPR018982">
    <property type="entry name" value="RQC_domain"/>
</dbReference>
<feature type="domain" description="HRDC" evidence="13">
    <location>
        <begin position="626"/>
        <end position="706"/>
    </location>
</feature>
<keyword evidence="7" id="KW-0238">DNA-binding</keyword>
<protein>
    <recommendedName>
        <fullName evidence="11">ATP-dependent DNA helicase</fullName>
        <ecNumber evidence="11">5.6.2.4</ecNumber>
    </recommendedName>
</protein>
<dbReference type="Gene3D" id="1.10.10.10">
    <property type="entry name" value="Winged helix-like DNA-binding domain superfamily/Winged helix DNA-binding domain"/>
    <property type="match status" value="1"/>
</dbReference>
<dbReference type="GO" id="GO:0043138">
    <property type="term" value="F:3'-5' DNA helicase activity"/>
    <property type="evidence" value="ECO:0007669"/>
    <property type="project" value="UniProtKB-EC"/>
</dbReference>
<dbReference type="CDD" id="cd18794">
    <property type="entry name" value="SF2_C_RecQ"/>
    <property type="match status" value="1"/>
</dbReference>
<dbReference type="EC" id="5.6.2.4" evidence="11"/>
<dbReference type="GO" id="GO:0000724">
    <property type="term" value="P:double-strand break repair via homologous recombination"/>
    <property type="evidence" value="ECO:0007669"/>
    <property type="project" value="TreeGrafter"/>
</dbReference>
<evidence type="ECO:0000256" key="10">
    <source>
        <dbReference type="ARBA" id="ARBA00049360"/>
    </source>
</evidence>
<keyword evidence="4 11" id="KW-0378">Hydrolase</keyword>
<dbReference type="InterPro" id="IPR010997">
    <property type="entry name" value="HRDC-like_sf"/>
</dbReference>
<dbReference type="InterPro" id="IPR004589">
    <property type="entry name" value="DNA_helicase_ATP-dep_RecQ"/>
</dbReference>
<dbReference type="Gene3D" id="3.40.50.300">
    <property type="entry name" value="P-loop containing nucleotide triphosphate hydrolases"/>
    <property type="match status" value="2"/>
</dbReference>
<dbReference type="FunFam" id="3.40.50.300:FF:001389">
    <property type="entry name" value="ATP-dependent DNA helicase RecQ"/>
    <property type="match status" value="1"/>
</dbReference>
<dbReference type="Gene3D" id="1.10.150.80">
    <property type="entry name" value="HRDC domain"/>
    <property type="match status" value="1"/>
</dbReference>
<dbReference type="PANTHER" id="PTHR13710">
    <property type="entry name" value="DNA HELICASE RECQ FAMILY MEMBER"/>
    <property type="match status" value="1"/>
</dbReference>
<dbReference type="GO" id="GO:0006260">
    <property type="term" value="P:DNA replication"/>
    <property type="evidence" value="ECO:0007669"/>
    <property type="project" value="InterPro"/>
</dbReference>
<comment type="similarity">
    <text evidence="2 11">Belongs to the helicase family. RecQ subfamily.</text>
</comment>
<evidence type="ECO:0000256" key="8">
    <source>
        <dbReference type="ARBA" id="ARBA00023235"/>
    </source>
</evidence>
<evidence type="ECO:0000313" key="16">
    <source>
        <dbReference type="Proteomes" id="UP000887566"/>
    </source>
</evidence>
<evidence type="ECO:0000259" key="15">
    <source>
        <dbReference type="PROSITE" id="PS51194"/>
    </source>
</evidence>
<feature type="domain" description="Helicase ATP-binding" evidence="14">
    <location>
        <begin position="70"/>
        <end position="239"/>
    </location>
</feature>
<dbReference type="Pfam" id="PF09382">
    <property type="entry name" value="RQC"/>
    <property type="match status" value="1"/>
</dbReference>
<dbReference type="GO" id="GO:0005737">
    <property type="term" value="C:cytoplasm"/>
    <property type="evidence" value="ECO:0007669"/>
    <property type="project" value="TreeGrafter"/>
</dbReference>
<dbReference type="InterPro" id="IPR032284">
    <property type="entry name" value="RecQ_Zn-bd"/>
</dbReference>
<dbReference type="Pfam" id="PF16124">
    <property type="entry name" value="RecQ_Zn_bind"/>
    <property type="match status" value="1"/>
</dbReference>
<dbReference type="GO" id="GO:0005524">
    <property type="term" value="F:ATP binding"/>
    <property type="evidence" value="ECO:0007669"/>
    <property type="project" value="UniProtKB-KW"/>
</dbReference>
<dbReference type="InterPro" id="IPR036390">
    <property type="entry name" value="WH_DNA-bd_sf"/>
</dbReference>
<feature type="domain" description="Helicase C-terminal" evidence="15">
    <location>
        <begin position="263"/>
        <end position="415"/>
    </location>
</feature>
<proteinExistence type="inferred from homology"/>
<evidence type="ECO:0000256" key="11">
    <source>
        <dbReference type="RuleBase" id="RU364117"/>
    </source>
</evidence>
<dbReference type="Pfam" id="PF14493">
    <property type="entry name" value="HTH_40"/>
    <property type="match status" value="1"/>
</dbReference>
<comment type="subcellular location">
    <subcellularLocation>
        <location evidence="11">Nucleus</location>
    </subcellularLocation>
</comment>
<dbReference type="InterPro" id="IPR001650">
    <property type="entry name" value="Helicase_C-like"/>
</dbReference>
<dbReference type="SUPFAM" id="SSF47819">
    <property type="entry name" value="HRDC-like"/>
    <property type="match status" value="1"/>
</dbReference>
<evidence type="ECO:0000256" key="3">
    <source>
        <dbReference type="ARBA" id="ARBA00022741"/>
    </source>
</evidence>
<evidence type="ECO:0000259" key="13">
    <source>
        <dbReference type="PROSITE" id="PS50967"/>
    </source>
</evidence>
<evidence type="ECO:0000256" key="5">
    <source>
        <dbReference type="ARBA" id="ARBA00022806"/>
    </source>
</evidence>
<evidence type="ECO:0000256" key="12">
    <source>
        <dbReference type="SAM" id="MobiDB-lite"/>
    </source>
</evidence>
<dbReference type="NCBIfam" id="TIGR00614">
    <property type="entry name" value="recQ_fam"/>
    <property type="match status" value="1"/>
</dbReference>
<feature type="region of interest" description="Disordered" evidence="12">
    <location>
        <begin position="842"/>
        <end position="911"/>
    </location>
</feature>
<dbReference type="InterPro" id="IPR027417">
    <property type="entry name" value="P-loop_NTPase"/>
</dbReference>
<dbReference type="Pfam" id="PF00570">
    <property type="entry name" value="HRDC"/>
    <property type="match status" value="1"/>
</dbReference>
<comment type="catalytic activity">
    <reaction evidence="10 11">
        <text>ATP + H2O = ADP + phosphate + H(+)</text>
        <dbReference type="Rhea" id="RHEA:13065"/>
        <dbReference type="ChEBI" id="CHEBI:15377"/>
        <dbReference type="ChEBI" id="CHEBI:15378"/>
        <dbReference type="ChEBI" id="CHEBI:30616"/>
        <dbReference type="ChEBI" id="CHEBI:43474"/>
        <dbReference type="ChEBI" id="CHEBI:456216"/>
    </reaction>
</comment>
<feature type="compositionally biased region" description="Polar residues" evidence="12">
    <location>
        <begin position="842"/>
        <end position="874"/>
    </location>
</feature>
<keyword evidence="16" id="KW-1185">Reference proteome</keyword>
<dbReference type="InterPro" id="IPR014001">
    <property type="entry name" value="Helicase_ATP-bd"/>
</dbReference>
<dbReference type="SMART" id="SM00487">
    <property type="entry name" value="DEXDc"/>
    <property type="match status" value="1"/>
</dbReference>
<keyword evidence="5 11" id="KW-0347">Helicase</keyword>
<dbReference type="Pfam" id="PF00270">
    <property type="entry name" value="DEAD"/>
    <property type="match status" value="1"/>
</dbReference>
<dbReference type="Proteomes" id="UP000887566">
    <property type="component" value="Unplaced"/>
</dbReference>
<evidence type="ECO:0000313" key="17">
    <source>
        <dbReference type="WBParaSite" id="PSAMB.scaffold2size251193.g772.t1"/>
    </source>
</evidence>
<evidence type="ECO:0000256" key="7">
    <source>
        <dbReference type="ARBA" id="ARBA00023125"/>
    </source>
</evidence>
<dbReference type="GO" id="GO:0005694">
    <property type="term" value="C:chromosome"/>
    <property type="evidence" value="ECO:0007669"/>
    <property type="project" value="TreeGrafter"/>
</dbReference>
<evidence type="ECO:0000256" key="4">
    <source>
        <dbReference type="ARBA" id="ARBA00022801"/>
    </source>
</evidence>
<dbReference type="SMART" id="SM00490">
    <property type="entry name" value="HELICc"/>
    <property type="match status" value="1"/>
</dbReference>
<keyword evidence="8" id="KW-0413">Isomerase</keyword>
<reference evidence="17" key="1">
    <citation type="submission" date="2022-11" db="UniProtKB">
        <authorList>
            <consortium name="WormBaseParasite"/>
        </authorList>
    </citation>
    <scope>IDENTIFICATION</scope>
</reference>
<dbReference type="InterPro" id="IPR011545">
    <property type="entry name" value="DEAD/DEAH_box_helicase_dom"/>
</dbReference>
<dbReference type="GO" id="GO:0016787">
    <property type="term" value="F:hydrolase activity"/>
    <property type="evidence" value="ECO:0007669"/>
    <property type="project" value="UniProtKB-KW"/>
</dbReference>
<dbReference type="PANTHER" id="PTHR13710:SF120">
    <property type="entry name" value="BIFUNCTIONAL 3'-5' EXONUCLEASE_ATP-DEPENDENT HELICASE WRN"/>
    <property type="match status" value="1"/>
</dbReference>
<evidence type="ECO:0000256" key="6">
    <source>
        <dbReference type="ARBA" id="ARBA00022840"/>
    </source>
</evidence>
<comment type="cofactor">
    <cofactor evidence="1">
        <name>Zn(2+)</name>
        <dbReference type="ChEBI" id="CHEBI:29105"/>
    </cofactor>
</comment>
<dbReference type="InterPro" id="IPR029491">
    <property type="entry name" value="Helicase_HTH"/>
</dbReference>
<dbReference type="AlphaFoldDB" id="A0A914W2P8"/>
<dbReference type="GO" id="GO:0005654">
    <property type="term" value="C:nucleoplasm"/>
    <property type="evidence" value="ECO:0007669"/>
    <property type="project" value="TreeGrafter"/>
</dbReference>
<dbReference type="Pfam" id="PF00271">
    <property type="entry name" value="Helicase_C"/>
    <property type="match status" value="1"/>
</dbReference>